<dbReference type="GO" id="GO:0005654">
    <property type="term" value="C:nucleoplasm"/>
    <property type="evidence" value="ECO:0007669"/>
    <property type="project" value="TreeGrafter"/>
</dbReference>
<feature type="compositionally biased region" description="Pro residues" evidence="1">
    <location>
        <begin position="792"/>
        <end position="801"/>
    </location>
</feature>
<evidence type="ECO:0000256" key="1">
    <source>
        <dbReference type="SAM" id="MobiDB-lite"/>
    </source>
</evidence>
<feature type="domain" description="EF-hand" evidence="2">
    <location>
        <begin position="689"/>
        <end position="724"/>
    </location>
</feature>
<dbReference type="SMART" id="SM00054">
    <property type="entry name" value="EFh"/>
    <property type="match status" value="6"/>
</dbReference>
<organism evidence="3 4">
    <name type="scientific">Phytophthora boehmeriae</name>
    <dbReference type="NCBI Taxonomy" id="109152"/>
    <lineage>
        <taxon>Eukaryota</taxon>
        <taxon>Sar</taxon>
        <taxon>Stramenopiles</taxon>
        <taxon>Oomycota</taxon>
        <taxon>Peronosporomycetes</taxon>
        <taxon>Peronosporales</taxon>
        <taxon>Peronosporaceae</taxon>
        <taxon>Phytophthora</taxon>
    </lineage>
</organism>
<accession>A0A8T1X2Q0</accession>
<reference evidence="3" key="1">
    <citation type="submission" date="2021-02" db="EMBL/GenBank/DDBJ databases">
        <authorList>
            <person name="Palmer J.M."/>
        </authorList>
    </citation>
    <scope>NUCLEOTIDE SEQUENCE</scope>
    <source>
        <strain evidence="3">SCRP23</strain>
    </source>
</reference>
<dbReference type="PROSITE" id="PS50222">
    <property type="entry name" value="EF_HAND_2"/>
    <property type="match status" value="4"/>
</dbReference>
<feature type="region of interest" description="Disordered" evidence="1">
    <location>
        <begin position="927"/>
        <end position="955"/>
    </location>
</feature>
<dbReference type="Proteomes" id="UP000693981">
    <property type="component" value="Unassembled WGS sequence"/>
</dbReference>
<dbReference type="AlphaFoldDB" id="A0A8T1X2Q0"/>
<dbReference type="PROSITE" id="PS00018">
    <property type="entry name" value="EF_HAND_1"/>
    <property type="match status" value="3"/>
</dbReference>
<name>A0A8T1X2Q0_9STRA</name>
<keyword evidence="4" id="KW-1185">Reference proteome</keyword>
<feature type="compositionally biased region" description="Polar residues" evidence="1">
    <location>
        <begin position="805"/>
        <end position="817"/>
    </location>
</feature>
<sequence>MAEEGEFLTNLTLDGVREGAYMLCKHSDDLLGHHARQVFREKAASMRAENSIYYYLKDLMKKFGSQQHAPKSKKAYEPQQLVLEAHEFRKLVASDPAFESAIPSDQVDALFHRLERDYQKLLLHRDFVEFCLLDQDQLRLLLYKYRKHLKSLDLTDNEIADTFKRLAPPEGTAMAPELFHAAIMRDLDVVLTTGELAFVMDLMDSDKDGLVKVHDLELLLKDERAAEELVHPPRENGVVDIKISVNSVEEDFQLVWERINPFGAKLINVGTFSQFLELTDFEIDDVVNSLQRTMTTRFGYHVPNYRLIFQSYNTLGDVFIDRFLAVIRENQDRRNMKSEFVTHYDSPQFLEGVNLLRDELKRCAKTPDGKFDYMVPFRLFDKDNTGQIVLSEFEVAIRELGVDKYLTDQEIKGLMRRFDPNSSGAIDYSEFLRFNLAESSSSSNRKLNIAVLPDPILHRIIEDIVIHERLTSENVGAYCGSLKRMFGIIDKDTTGLVPASRFVETLKEMSVSIPVSDMNILVKEFAGDDVSGDVQYLLFCEAIAHKCQQNERGQFALESPPSEIISLLKTLYTNYKIAQEKLEANGHEFDLGRAFGVEKDSTKCVFLSIDDFKEVLWAADVHHPYLRDELETMMNCFQLHQNSGFNVAMFRAFLEKGPSAFLSGNSGTLDNHIERLLGELKSFLSTGKDAAARLFSLFSELDADSSGFISHDEFLQLLQKAGLRHFLCEEDENLLLQFLDSNGDGAISYAEFVAFAKHADEKPKQVVEKQPSTSSIPSPTKSTICLDAVPTSPAPGSPAPASPSKENASTVTLTADSPSNPDVAELPHLSVVSQIAKLNRTLRPEFPFAKYFSKYRIKRSEARVKARVFEKVMDKFLDRLVMQRVVYNMKDMDIEVLAQGYSVLGDDGALVNYETFLGDLSKAHDKADTVSNTMDSDSSSSDSDDELSCSSDEGGRSIEKISKSVGPILLQAIKHVHKTPAELKALKAQLSALVEEMVAKKQEFISEKKIYKLLMTIGLRLRNKEVHKKRKKALLRLHRLLHPQWK</sequence>
<proteinExistence type="predicted"/>
<dbReference type="PANTHER" id="PTHR20875">
    <property type="entry name" value="EF-HAND CALCIUM-BINDING DOMAIN-CONTAINING PROTEIN 6-RELATED"/>
    <property type="match status" value="1"/>
</dbReference>
<dbReference type="InterPro" id="IPR002048">
    <property type="entry name" value="EF_hand_dom"/>
</dbReference>
<dbReference type="CDD" id="cd00051">
    <property type="entry name" value="EFh"/>
    <property type="match status" value="2"/>
</dbReference>
<comment type="caution">
    <text evidence="3">The sequence shown here is derived from an EMBL/GenBank/DDBJ whole genome shotgun (WGS) entry which is preliminary data.</text>
</comment>
<feature type="domain" description="EF-hand" evidence="2">
    <location>
        <begin position="727"/>
        <end position="762"/>
    </location>
</feature>
<protein>
    <recommendedName>
        <fullName evidence="2">EF-hand domain-containing protein</fullName>
    </recommendedName>
</protein>
<feature type="domain" description="EF-hand" evidence="2">
    <location>
        <begin position="406"/>
        <end position="441"/>
    </location>
</feature>
<feature type="region of interest" description="Disordered" evidence="1">
    <location>
        <begin position="788"/>
        <end position="817"/>
    </location>
</feature>
<dbReference type="Pfam" id="PF13499">
    <property type="entry name" value="EF-hand_7"/>
    <property type="match status" value="2"/>
</dbReference>
<dbReference type="PANTHER" id="PTHR20875:SF2">
    <property type="entry name" value="EF-HAND CALCIUM-BINDING DOMAIN-CONTAINING PROTEIN 6"/>
    <property type="match status" value="1"/>
</dbReference>
<dbReference type="InterPro" id="IPR052603">
    <property type="entry name" value="EFCB6"/>
</dbReference>
<gene>
    <name evidence="3" type="ORF">PHYBOEH_011512</name>
</gene>
<evidence type="ECO:0000313" key="4">
    <source>
        <dbReference type="Proteomes" id="UP000693981"/>
    </source>
</evidence>
<dbReference type="OrthoDB" id="26525at2759"/>
<dbReference type="GO" id="GO:0005509">
    <property type="term" value="F:calcium ion binding"/>
    <property type="evidence" value="ECO:0007669"/>
    <property type="project" value="InterPro"/>
</dbReference>
<feature type="domain" description="EF-hand" evidence="2">
    <location>
        <begin position="377"/>
        <end position="403"/>
    </location>
</feature>
<evidence type="ECO:0000259" key="2">
    <source>
        <dbReference type="PROSITE" id="PS50222"/>
    </source>
</evidence>
<dbReference type="InterPro" id="IPR018247">
    <property type="entry name" value="EF_Hand_1_Ca_BS"/>
</dbReference>
<dbReference type="EMBL" id="JAGDFL010000088">
    <property type="protein sequence ID" value="KAG7398189.1"/>
    <property type="molecule type" value="Genomic_DNA"/>
</dbReference>
<evidence type="ECO:0000313" key="3">
    <source>
        <dbReference type="EMBL" id="KAG7398189.1"/>
    </source>
</evidence>